<evidence type="ECO:0000256" key="1">
    <source>
        <dbReference type="ARBA" id="ARBA00004953"/>
    </source>
</evidence>
<name>A0ABW6RXV1_9NOCA</name>
<comment type="pathway">
    <text evidence="1">Cofactor biosynthesis; adenosylcobalamin biosynthesis.</text>
</comment>
<dbReference type="GO" id="GO:0016491">
    <property type="term" value="F:oxidoreductase activity"/>
    <property type="evidence" value="ECO:0007669"/>
    <property type="project" value="UniProtKB-KW"/>
</dbReference>
<protein>
    <submittedName>
        <fullName evidence="4">Cobalt-precorrin-6A reductase</fullName>
        <ecNumber evidence="4">1.3.1.106</ecNumber>
    </submittedName>
</protein>
<proteinExistence type="predicted"/>
<sequence length="250" mass="26784">MGDRSRRVLILGGTREARNLAEMMSSDSGFTAVSSLAGRVSEPVLPVGEVRIGGFGGVDGLRNWLGDNDIDVVIDATHPFAGVISAHAAAAAAALDLPVLHVRRPGWRKHREDRWIRVPDIAAAVDTAAGLGSRIFLTIGRQEVGAFADLTGSWFLIRAIDPPSAKLPPNHELLLARGPFAIEDEIRLLTERRIDVLVTKDSGGELTVAKLFAARACGIPVVMIDRPSLPAGARTAESVAAAWDWLRRLP</sequence>
<dbReference type="PANTHER" id="PTHR36925:SF1">
    <property type="entry name" value="COBALT-PRECORRIN-6A REDUCTASE"/>
    <property type="match status" value="1"/>
</dbReference>
<accession>A0ABW6RXV1</accession>
<evidence type="ECO:0000256" key="3">
    <source>
        <dbReference type="ARBA" id="ARBA00023002"/>
    </source>
</evidence>
<dbReference type="RefSeq" id="WP_040823057.1">
    <property type="nucleotide sequence ID" value="NZ_JBIAQY010000004.1"/>
</dbReference>
<keyword evidence="5" id="KW-1185">Reference proteome</keyword>
<dbReference type="EMBL" id="JBIAQY010000004">
    <property type="protein sequence ID" value="MFF3568809.1"/>
    <property type="molecule type" value="Genomic_DNA"/>
</dbReference>
<comment type="caution">
    <text evidence="4">The sequence shown here is derived from an EMBL/GenBank/DDBJ whole genome shotgun (WGS) entry which is preliminary data.</text>
</comment>
<dbReference type="InterPro" id="IPR003723">
    <property type="entry name" value="Precorrin-6x_reduct"/>
</dbReference>
<dbReference type="EC" id="1.3.1.106" evidence="4"/>
<reference evidence="4 5" key="1">
    <citation type="submission" date="2024-10" db="EMBL/GenBank/DDBJ databases">
        <title>The Natural Products Discovery Center: Release of the First 8490 Sequenced Strains for Exploring Actinobacteria Biosynthetic Diversity.</title>
        <authorList>
            <person name="Kalkreuter E."/>
            <person name="Kautsar S.A."/>
            <person name="Yang D."/>
            <person name="Bader C.D."/>
            <person name="Teijaro C.N."/>
            <person name="Fluegel L."/>
            <person name="Davis C.M."/>
            <person name="Simpson J.R."/>
            <person name="Lauterbach L."/>
            <person name="Steele A.D."/>
            <person name="Gui C."/>
            <person name="Meng S."/>
            <person name="Li G."/>
            <person name="Viehrig K."/>
            <person name="Ye F."/>
            <person name="Su P."/>
            <person name="Kiefer A.F."/>
            <person name="Nichols A."/>
            <person name="Cepeda A.J."/>
            <person name="Yan W."/>
            <person name="Fan B."/>
            <person name="Jiang Y."/>
            <person name="Adhikari A."/>
            <person name="Zheng C.-J."/>
            <person name="Schuster L."/>
            <person name="Cowan T.M."/>
            <person name="Smanski M.J."/>
            <person name="Chevrette M.G."/>
            <person name="De Carvalho L.P.S."/>
            <person name="Shen B."/>
        </authorList>
    </citation>
    <scope>NUCLEOTIDE SEQUENCE [LARGE SCALE GENOMIC DNA]</scope>
    <source>
        <strain evidence="4 5">NPDC002593</strain>
    </source>
</reference>
<dbReference type="PROSITE" id="PS51014">
    <property type="entry name" value="COBK_CBIJ"/>
    <property type="match status" value="1"/>
</dbReference>
<dbReference type="NCBIfam" id="NF005968">
    <property type="entry name" value="PRK08057.1-2"/>
    <property type="match status" value="1"/>
</dbReference>
<gene>
    <name evidence="4" type="ORF">ACFYXQ_13645</name>
</gene>
<dbReference type="PANTHER" id="PTHR36925">
    <property type="entry name" value="COBALT-PRECORRIN-6A REDUCTASE"/>
    <property type="match status" value="1"/>
</dbReference>
<dbReference type="NCBIfam" id="TIGR00715">
    <property type="entry name" value="precor6x_red"/>
    <property type="match status" value="1"/>
</dbReference>
<dbReference type="Proteomes" id="UP001601992">
    <property type="component" value="Unassembled WGS sequence"/>
</dbReference>
<keyword evidence="3 4" id="KW-0560">Oxidoreductase</keyword>
<dbReference type="Pfam" id="PF02571">
    <property type="entry name" value="CbiJ"/>
    <property type="match status" value="1"/>
</dbReference>
<evidence type="ECO:0000256" key="2">
    <source>
        <dbReference type="ARBA" id="ARBA00022573"/>
    </source>
</evidence>
<keyword evidence="2" id="KW-0169">Cobalamin biosynthesis</keyword>
<evidence type="ECO:0000313" key="5">
    <source>
        <dbReference type="Proteomes" id="UP001601992"/>
    </source>
</evidence>
<evidence type="ECO:0000313" key="4">
    <source>
        <dbReference type="EMBL" id="MFF3568809.1"/>
    </source>
</evidence>
<organism evidence="4 5">
    <name type="scientific">Nocardia jiangxiensis</name>
    <dbReference type="NCBI Taxonomy" id="282685"/>
    <lineage>
        <taxon>Bacteria</taxon>
        <taxon>Bacillati</taxon>
        <taxon>Actinomycetota</taxon>
        <taxon>Actinomycetes</taxon>
        <taxon>Mycobacteriales</taxon>
        <taxon>Nocardiaceae</taxon>
        <taxon>Nocardia</taxon>
    </lineage>
</organism>